<dbReference type="InterPro" id="IPR050469">
    <property type="entry name" value="Diguanylate_Cyclase"/>
</dbReference>
<accession>A0A177MAH1</accession>
<dbReference type="InterPro" id="IPR043128">
    <property type="entry name" value="Rev_trsase/Diguanyl_cyclase"/>
</dbReference>
<evidence type="ECO:0000313" key="9">
    <source>
        <dbReference type="Proteomes" id="UP000077763"/>
    </source>
</evidence>
<dbReference type="SUPFAM" id="SSF52172">
    <property type="entry name" value="CheY-like"/>
    <property type="match status" value="1"/>
</dbReference>
<dbReference type="GO" id="GO:0052621">
    <property type="term" value="F:diguanylate cyclase activity"/>
    <property type="evidence" value="ECO:0007669"/>
    <property type="project" value="UniProtKB-EC"/>
</dbReference>
<comment type="cofactor">
    <cofactor evidence="1">
        <name>Mg(2+)</name>
        <dbReference type="ChEBI" id="CHEBI:18420"/>
    </cofactor>
</comment>
<dbReference type="EC" id="2.7.7.65" evidence="2"/>
<dbReference type="GO" id="GO:0005886">
    <property type="term" value="C:plasma membrane"/>
    <property type="evidence" value="ECO:0007669"/>
    <property type="project" value="TreeGrafter"/>
</dbReference>
<dbReference type="PROSITE" id="PS50887">
    <property type="entry name" value="GGDEF"/>
    <property type="match status" value="1"/>
</dbReference>
<evidence type="ECO:0000259" key="6">
    <source>
        <dbReference type="PROSITE" id="PS50110"/>
    </source>
</evidence>
<dbReference type="RefSeq" id="WP_064037069.1">
    <property type="nucleotide sequence ID" value="NZ_LUUH01000061.1"/>
</dbReference>
<dbReference type="AlphaFoldDB" id="A0A177MAH1"/>
<evidence type="ECO:0000256" key="3">
    <source>
        <dbReference type="ARBA" id="ARBA00034247"/>
    </source>
</evidence>
<dbReference type="InterPro" id="IPR011006">
    <property type="entry name" value="CheY-like_superfamily"/>
</dbReference>
<dbReference type="PROSITE" id="PS50110">
    <property type="entry name" value="RESPONSE_REGULATORY"/>
    <property type="match status" value="1"/>
</dbReference>
<protein>
    <recommendedName>
        <fullName evidence="2">diguanylate cyclase</fullName>
        <ecNumber evidence="2">2.7.7.65</ecNumber>
    </recommendedName>
</protein>
<dbReference type="Gene3D" id="3.30.70.270">
    <property type="match status" value="1"/>
</dbReference>
<dbReference type="Proteomes" id="UP000077763">
    <property type="component" value="Unassembled WGS sequence"/>
</dbReference>
<evidence type="ECO:0000259" key="7">
    <source>
        <dbReference type="PROSITE" id="PS50887"/>
    </source>
</evidence>
<dbReference type="PANTHER" id="PTHR45138">
    <property type="entry name" value="REGULATORY COMPONENTS OF SENSORY TRANSDUCTION SYSTEM"/>
    <property type="match status" value="1"/>
</dbReference>
<gene>
    <name evidence="8" type="ORF">A1353_15445</name>
</gene>
<dbReference type="SMART" id="SM00267">
    <property type="entry name" value="GGDEF"/>
    <property type="match status" value="1"/>
</dbReference>
<dbReference type="InterPro" id="IPR029787">
    <property type="entry name" value="Nucleotide_cyclase"/>
</dbReference>
<feature type="domain" description="GGDEF" evidence="7">
    <location>
        <begin position="175"/>
        <end position="308"/>
    </location>
</feature>
<organism evidence="8 9">
    <name type="scientific">Methylomonas methanica</name>
    <dbReference type="NCBI Taxonomy" id="421"/>
    <lineage>
        <taxon>Bacteria</taxon>
        <taxon>Pseudomonadati</taxon>
        <taxon>Pseudomonadota</taxon>
        <taxon>Gammaproteobacteria</taxon>
        <taxon>Methylococcales</taxon>
        <taxon>Methylococcaceae</taxon>
        <taxon>Methylomonas</taxon>
    </lineage>
</organism>
<evidence type="ECO:0000256" key="1">
    <source>
        <dbReference type="ARBA" id="ARBA00001946"/>
    </source>
</evidence>
<keyword evidence="5" id="KW-0175">Coiled coil</keyword>
<feature type="coiled-coil region" evidence="5">
    <location>
        <begin position="122"/>
        <end position="149"/>
    </location>
</feature>
<sequence length="308" mass="34922">MKILVVDDSEMIRQLVTECLKETGHELAYAENGAESLQYIADHDVDLILMDVEMPFLSGFEATKAIRELKKADWFPIIFLTMHDDDKSFVNGILAGGDAYLPKPLNPTRLRLTVIAMERIYVMRQKLQTTQLELQAANLELERLSLRDQLTGLGNRRHFDSNLAMQFALSRRNKSPLSLIICDIDFFKNYNDSLGHPQGDVCLIEVAKVMRAQLERNSDLVCRYGGEEFVAILPDTPLQDARALAEAIRRQVFETNITVEEAEARRVSLSLGVATYVGQYKTEREMLEAADAALYKAKHNGRNRVEIT</sequence>
<dbReference type="Gene3D" id="3.40.50.2300">
    <property type="match status" value="1"/>
</dbReference>
<dbReference type="SUPFAM" id="SSF55073">
    <property type="entry name" value="Nucleotide cyclase"/>
    <property type="match status" value="1"/>
</dbReference>
<dbReference type="CDD" id="cd01949">
    <property type="entry name" value="GGDEF"/>
    <property type="match status" value="1"/>
</dbReference>
<dbReference type="PANTHER" id="PTHR45138:SF9">
    <property type="entry name" value="DIGUANYLATE CYCLASE DGCM-RELATED"/>
    <property type="match status" value="1"/>
</dbReference>
<keyword evidence="4" id="KW-0597">Phosphoprotein</keyword>
<dbReference type="GO" id="GO:0000160">
    <property type="term" value="P:phosphorelay signal transduction system"/>
    <property type="evidence" value="ECO:0007669"/>
    <property type="project" value="InterPro"/>
</dbReference>
<evidence type="ECO:0000256" key="2">
    <source>
        <dbReference type="ARBA" id="ARBA00012528"/>
    </source>
</evidence>
<dbReference type="FunFam" id="3.30.70.270:FF:000001">
    <property type="entry name" value="Diguanylate cyclase domain protein"/>
    <property type="match status" value="1"/>
</dbReference>
<feature type="domain" description="Response regulatory" evidence="6">
    <location>
        <begin position="2"/>
        <end position="118"/>
    </location>
</feature>
<evidence type="ECO:0000256" key="5">
    <source>
        <dbReference type="SAM" id="Coils"/>
    </source>
</evidence>
<dbReference type="SMART" id="SM00448">
    <property type="entry name" value="REC"/>
    <property type="match status" value="1"/>
</dbReference>
<dbReference type="NCBIfam" id="TIGR00254">
    <property type="entry name" value="GGDEF"/>
    <property type="match status" value="1"/>
</dbReference>
<dbReference type="InterPro" id="IPR000160">
    <property type="entry name" value="GGDEF_dom"/>
</dbReference>
<dbReference type="GO" id="GO:1902201">
    <property type="term" value="P:negative regulation of bacterial-type flagellum-dependent cell motility"/>
    <property type="evidence" value="ECO:0007669"/>
    <property type="project" value="TreeGrafter"/>
</dbReference>
<evidence type="ECO:0000313" key="8">
    <source>
        <dbReference type="EMBL" id="OAI02641.1"/>
    </source>
</evidence>
<dbReference type="Pfam" id="PF00072">
    <property type="entry name" value="Response_reg"/>
    <property type="match status" value="1"/>
</dbReference>
<dbReference type="CDD" id="cd00156">
    <property type="entry name" value="REC"/>
    <property type="match status" value="1"/>
</dbReference>
<dbReference type="InterPro" id="IPR001789">
    <property type="entry name" value="Sig_transdc_resp-reg_receiver"/>
</dbReference>
<dbReference type="EMBL" id="LUUH01000061">
    <property type="protein sequence ID" value="OAI02641.1"/>
    <property type="molecule type" value="Genomic_DNA"/>
</dbReference>
<reference evidence="9" key="1">
    <citation type="submission" date="2016-03" db="EMBL/GenBank/DDBJ databases">
        <authorList>
            <person name="Heylen K."/>
            <person name="De Vos P."/>
            <person name="Vekeman B."/>
        </authorList>
    </citation>
    <scope>NUCLEOTIDE SEQUENCE [LARGE SCALE GENOMIC DNA]</scope>
    <source>
        <strain evidence="9">R-45371</strain>
    </source>
</reference>
<feature type="modified residue" description="4-aspartylphosphate" evidence="4">
    <location>
        <position position="51"/>
    </location>
</feature>
<dbReference type="Pfam" id="PF00990">
    <property type="entry name" value="GGDEF"/>
    <property type="match status" value="1"/>
</dbReference>
<dbReference type="GO" id="GO:0043709">
    <property type="term" value="P:cell adhesion involved in single-species biofilm formation"/>
    <property type="evidence" value="ECO:0007669"/>
    <property type="project" value="TreeGrafter"/>
</dbReference>
<name>A0A177MAH1_METMH</name>
<evidence type="ECO:0000256" key="4">
    <source>
        <dbReference type="PROSITE-ProRule" id="PRU00169"/>
    </source>
</evidence>
<comment type="caution">
    <text evidence="8">The sequence shown here is derived from an EMBL/GenBank/DDBJ whole genome shotgun (WGS) entry which is preliminary data.</text>
</comment>
<comment type="catalytic activity">
    <reaction evidence="3">
        <text>2 GTP = 3',3'-c-di-GMP + 2 diphosphate</text>
        <dbReference type="Rhea" id="RHEA:24898"/>
        <dbReference type="ChEBI" id="CHEBI:33019"/>
        <dbReference type="ChEBI" id="CHEBI:37565"/>
        <dbReference type="ChEBI" id="CHEBI:58805"/>
        <dbReference type="EC" id="2.7.7.65"/>
    </reaction>
</comment>
<proteinExistence type="predicted"/>